<sequence length="615" mass="67976">MAGDFLLEALVLAIELNDRVTIRAIRDSLRQEDFAAIPTCQFAVKLSNAIDLQDQIWLDFDAEYELFDALEGFKLTKLAASDNDAFLRAPENTYNFEEYGNNVAVKLQISLPTMFQNAVPPPPPMNRRSTSRKGSFTLNTVLNGLPFRKKKDSPEPLSATSPDVIPSMSVPKTFPPRDSSNQLKIVTSPDAVDTKPAYPKYRGASRKASIISTASSNGTNVKHHSLQPSVNSPTASGANRYHERQHEMWLVYMDWLESLKNNPESPCFSEYQISRSISRSRRPSSATFVDNHYLAPKTFSNSHSTHSSYVSDTTFAIPSSPTQSLGKKSSRVVSFGGNSVRSFNSAESPSSVNLPSDDVKTEANVEPQPRTKRSSSVPNANTPAPLFIHKSQQQDLTALLPLPPHHSLVIPLPPMQRNEALAIRPSNDFITVLLGYKSQKAAMDNKQRRSTSSASPPLYPQPAPPPSNPNQASSQNSDPRSSSRGWSGLLAGLLKVSTEGAAVALHKYAGGSRRNVELWDYGLNPDGRISITLVDVLFCFPKVRKPTLMDVVENPSLAGPSERFIKTVMALHATALMSLLEMRTYPHEEESVIWNLFVARYEARREVELEQRKGI</sequence>
<dbReference type="EMBL" id="MCGO01000024">
    <property type="protein sequence ID" value="ORY43663.1"/>
    <property type="molecule type" value="Genomic_DNA"/>
</dbReference>
<feature type="compositionally biased region" description="Low complexity" evidence="1">
    <location>
        <begin position="469"/>
        <end position="483"/>
    </location>
</feature>
<gene>
    <name evidence="2" type="ORF">BCR33DRAFT_738410</name>
</gene>
<feature type="region of interest" description="Disordered" evidence="1">
    <location>
        <begin position="146"/>
        <end position="182"/>
    </location>
</feature>
<comment type="caution">
    <text evidence="2">The sequence shown here is derived from an EMBL/GenBank/DDBJ whole genome shotgun (WGS) entry which is preliminary data.</text>
</comment>
<proteinExistence type="predicted"/>
<dbReference type="Proteomes" id="UP000193642">
    <property type="component" value="Unassembled WGS sequence"/>
</dbReference>
<feature type="compositionally biased region" description="Polar residues" evidence="1">
    <location>
        <begin position="216"/>
        <end position="237"/>
    </location>
</feature>
<evidence type="ECO:0000256" key="1">
    <source>
        <dbReference type="SAM" id="MobiDB-lite"/>
    </source>
</evidence>
<dbReference type="AlphaFoldDB" id="A0A1Y2C9F3"/>
<feature type="region of interest" description="Disordered" evidence="1">
    <location>
        <begin position="216"/>
        <end position="239"/>
    </location>
</feature>
<evidence type="ECO:0000313" key="3">
    <source>
        <dbReference type="Proteomes" id="UP000193642"/>
    </source>
</evidence>
<accession>A0A1Y2C9F3</accession>
<feature type="region of interest" description="Disordered" evidence="1">
    <location>
        <begin position="441"/>
        <end position="484"/>
    </location>
</feature>
<evidence type="ECO:0000313" key="2">
    <source>
        <dbReference type="EMBL" id="ORY43663.1"/>
    </source>
</evidence>
<keyword evidence="3" id="KW-1185">Reference proteome</keyword>
<name>A0A1Y2C9F3_9FUNG</name>
<feature type="compositionally biased region" description="Polar residues" evidence="1">
    <location>
        <begin position="343"/>
        <end position="354"/>
    </location>
</feature>
<dbReference type="OrthoDB" id="2128654at2759"/>
<reference evidence="2 3" key="1">
    <citation type="submission" date="2016-07" db="EMBL/GenBank/DDBJ databases">
        <title>Pervasive Adenine N6-methylation of Active Genes in Fungi.</title>
        <authorList>
            <consortium name="DOE Joint Genome Institute"/>
            <person name="Mondo S.J."/>
            <person name="Dannebaum R.O."/>
            <person name="Kuo R.C."/>
            <person name="Labutti K."/>
            <person name="Haridas S."/>
            <person name="Kuo A."/>
            <person name="Salamov A."/>
            <person name="Ahrendt S.R."/>
            <person name="Lipzen A."/>
            <person name="Sullivan W."/>
            <person name="Andreopoulos W.B."/>
            <person name="Clum A."/>
            <person name="Lindquist E."/>
            <person name="Daum C."/>
            <person name="Ramamoorthy G.K."/>
            <person name="Gryganskyi A."/>
            <person name="Culley D."/>
            <person name="Magnuson J.K."/>
            <person name="James T.Y."/>
            <person name="O'Malley M.A."/>
            <person name="Stajich J.E."/>
            <person name="Spatafora J.W."/>
            <person name="Visel A."/>
            <person name="Grigoriev I.V."/>
        </authorList>
    </citation>
    <scope>NUCLEOTIDE SEQUENCE [LARGE SCALE GENOMIC DNA]</scope>
    <source>
        <strain evidence="2 3">JEL800</strain>
    </source>
</reference>
<organism evidence="2 3">
    <name type="scientific">Rhizoclosmatium globosum</name>
    <dbReference type="NCBI Taxonomy" id="329046"/>
    <lineage>
        <taxon>Eukaryota</taxon>
        <taxon>Fungi</taxon>
        <taxon>Fungi incertae sedis</taxon>
        <taxon>Chytridiomycota</taxon>
        <taxon>Chytridiomycota incertae sedis</taxon>
        <taxon>Chytridiomycetes</taxon>
        <taxon>Chytridiales</taxon>
        <taxon>Chytriomycetaceae</taxon>
        <taxon>Rhizoclosmatium</taxon>
    </lineage>
</organism>
<protein>
    <submittedName>
        <fullName evidence="2">Uncharacterized protein</fullName>
    </submittedName>
</protein>
<feature type="region of interest" description="Disordered" evidence="1">
    <location>
        <begin position="343"/>
        <end position="384"/>
    </location>
</feature>
<feature type="compositionally biased region" description="Pro residues" evidence="1">
    <location>
        <begin position="457"/>
        <end position="468"/>
    </location>
</feature>